<dbReference type="SUPFAM" id="SSF51445">
    <property type="entry name" value="(Trans)glycosidases"/>
    <property type="match status" value="1"/>
</dbReference>
<evidence type="ECO:0000313" key="6">
    <source>
        <dbReference type="Proteomes" id="UP000321722"/>
    </source>
</evidence>
<gene>
    <name evidence="5" type="primary">dexB</name>
    <name evidence="5" type="ORF">LAV01_14680</name>
</gene>
<dbReference type="GO" id="GO:0009313">
    <property type="term" value="P:oligosaccharide catabolic process"/>
    <property type="evidence" value="ECO:0007669"/>
    <property type="project" value="TreeGrafter"/>
</dbReference>
<dbReference type="InterPro" id="IPR017853">
    <property type="entry name" value="GH"/>
</dbReference>
<organism evidence="5 6">
    <name type="scientific">Ligilactobacillus aviarius</name>
    <dbReference type="NCBI Taxonomy" id="1606"/>
    <lineage>
        <taxon>Bacteria</taxon>
        <taxon>Bacillati</taxon>
        <taxon>Bacillota</taxon>
        <taxon>Bacilli</taxon>
        <taxon>Lactobacillales</taxon>
        <taxon>Lactobacillaceae</taxon>
        <taxon>Ligilactobacillus</taxon>
    </lineage>
</organism>
<dbReference type="GeneID" id="29934134"/>
<sequence>MEKDWWKKTVVYQVYPKSFQDSNADGIGDIKGIINRLDYLENLGITALWLNPMYCSPGIDNGYDISDYEQIDPIYGSMKDMQLLIDEARKRGIKIIMDLVVNHTSDKHPWFIKSRQDRTNKYRDYYVWRNPVDGHEPNELQSTFGGSAWEFDSQTGQYYLHQFSKKQPDLNWQNPKLRQAIYKMMNFWIEKGIGGFRLDVIDLIGKNPDTMQMANGKDLHRLLQEMNQQTFGGKNLMTVGETWGATPEIAKLYSDSQRHELSMVFQFEHTQLDQQDGQGKWSIKPIDSGELKKVLNKWQVDLNKTGWNSLFWNNHDLPRAVSAFGNDGEYRIESAKMLAILLHLMKGTPYIYQGEEIGMTNCPVDSIDEVNDVESTNMYREKKNKGISDKEIIQLINYRGRDNARTPMQWEGNREYAGFSSQKPWLHVNPNFKTINVADQLRDSNSIYNTYKKLIDYRKKHLLVVEGDYSLVNTSNDVYAYLREMDGQKLLVVANLSGKNQDLKLDYGIQQPWISNYNVEKINLDDYKLRPYEAFAVEIH</sequence>
<keyword evidence="3" id="KW-0326">Glycosidase</keyword>
<keyword evidence="6" id="KW-1185">Reference proteome</keyword>
<evidence type="ECO:0000259" key="4">
    <source>
        <dbReference type="SMART" id="SM00642"/>
    </source>
</evidence>
<protein>
    <submittedName>
        <fullName evidence="5">Alpha-glucosidase</fullName>
    </submittedName>
</protein>
<dbReference type="InterPro" id="IPR045857">
    <property type="entry name" value="O16G_dom_2"/>
</dbReference>
<dbReference type="EMBL" id="BJUI01000035">
    <property type="protein sequence ID" value="GEK42636.1"/>
    <property type="molecule type" value="Genomic_DNA"/>
</dbReference>
<dbReference type="GO" id="GO:0004556">
    <property type="term" value="F:alpha-amylase activity"/>
    <property type="evidence" value="ECO:0007669"/>
    <property type="project" value="TreeGrafter"/>
</dbReference>
<dbReference type="SMART" id="SM00642">
    <property type="entry name" value="Aamy"/>
    <property type="match status" value="1"/>
</dbReference>
<dbReference type="Pfam" id="PF00128">
    <property type="entry name" value="Alpha-amylase"/>
    <property type="match status" value="1"/>
</dbReference>
<dbReference type="Gene3D" id="3.20.20.80">
    <property type="entry name" value="Glycosidases"/>
    <property type="match status" value="1"/>
</dbReference>
<keyword evidence="2" id="KW-0378">Hydrolase</keyword>
<dbReference type="Gene3D" id="2.60.40.1180">
    <property type="entry name" value="Golgi alpha-mannosidase II"/>
    <property type="match status" value="1"/>
</dbReference>
<dbReference type="FunFam" id="3.20.20.80:FF:000064">
    <property type="entry name" value="Oligo-1,6-glucosidase"/>
    <property type="match status" value="1"/>
</dbReference>
<proteinExistence type="inferred from homology"/>
<evidence type="ECO:0000256" key="3">
    <source>
        <dbReference type="ARBA" id="ARBA00023295"/>
    </source>
</evidence>
<dbReference type="AlphaFoldDB" id="A0A510WTV5"/>
<dbReference type="PANTHER" id="PTHR10357:SF179">
    <property type="entry name" value="NEUTRAL AND BASIC AMINO ACID TRANSPORT PROTEIN RBAT"/>
    <property type="match status" value="1"/>
</dbReference>
<accession>A0A510WTV5</accession>
<dbReference type="FunFam" id="3.90.400.10:FF:000002">
    <property type="entry name" value="Sucrose isomerase"/>
    <property type="match status" value="1"/>
</dbReference>
<dbReference type="InterPro" id="IPR013780">
    <property type="entry name" value="Glyco_hydro_b"/>
</dbReference>
<evidence type="ECO:0000256" key="1">
    <source>
        <dbReference type="ARBA" id="ARBA00008061"/>
    </source>
</evidence>
<dbReference type="RefSeq" id="WP_057827263.1">
    <property type="nucleotide sequence ID" value="NZ_BAAACL010000012.1"/>
</dbReference>
<reference evidence="5 6" key="1">
    <citation type="submission" date="2019-07" db="EMBL/GenBank/DDBJ databases">
        <title>Whole genome shotgun sequence of Lactobacillus aviarius subsp. aviarius NBRC 102162.</title>
        <authorList>
            <person name="Hosoyama A."/>
            <person name="Uohara A."/>
            <person name="Ohji S."/>
            <person name="Ichikawa N."/>
        </authorList>
    </citation>
    <scope>NUCLEOTIDE SEQUENCE [LARGE SCALE GENOMIC DNA]</scope>
    <source>
        <strain evidence="5 6">NBRC 102162</strain>
    </source>
</reference>
<dbReference type="PANTHER" id="PTHR10357">
    <property type="entry name" value="ALPHA-AMYLASE FAMILY MEMBER"/>
    <property type="match status" value="1"/>
</dbReference>
<dbReference type="InterPro" id="IPR056300">
    <property type="entry name" value="SusG-like_C"/>
</dbReference>
<feature type="domain" description="Glycosyl hydrolase family 13 catalytic" evidence="4">
    <location>
        <begin position="13"/>
        <end position="405"/>
    </location>
</feature>
<comment type="similarity">
    <text evidence="1">Belongs to the glycosyl hydrolase 13 family.</text>
</comment>
<dbReference type="Proteomes" id="UP000321722">
    <property type="component" value="Unassembled WGS sequence"/>
</dbReference>
<dbReference type="CDD" id="cd11333">
    <property type="entry name" value="AmyAc_SI_OligoGlu_DGase"/>
    <property type="match status" value="1"/>
</dbReference>
<dbReference type="Gene3D" id="3.90.400.10">
    <property type="entry name" value="Oligo-1,6-glucosidase, Domain 2"/>
    <property type="match status" value="1"/>
</dbReference>
<dbReference type="SUPFAM" id="SSF51011">
    <property type="entry name" value="Glycosyl hydrolase domain"/>
    <property type="match status" value="1"/>
</dbReference>
<name>A0A510WTV5_9LACO</name>
<comment type="caution">
    <text evidence="5">The sequence shown here is derived from an EMBL/GenBank/DDBJ whole genome shotgun (WGS) entry which is preliminary data.</text>
</comment>
<dbReference type="Pfam" id="PF23915">
    <property type="entry name" value="SusG_C"/>
    <property type="match status" value="1"/>
</dbReference>
<dbReference type="NCBIfam" id="NF008183">
    <property type="entry name" value="PRK10933.1"/>
    <property type="match status" value="1"/>
</dbReference>
<evidence type="ECO:0000313" key="5">
    <source>
        <dbReference type="EMBL" id="GEK42636.1"/>
    </source>
</evidence>
<dbReference type="InterPro" id="IPR006047">
    <property type="entry name" value="GH13_cat_dom"/>
</dbReference>
<evidence type="ECO:0000256" key="2">
    <source>
        <dbReference type="ARBA" id="ARBA00022801"/>
    </source>
</evidence>